<dbReference type="GO" id="GO:0016757">
    <property type="term" value="F:glycosyltransferase activity"/>
    <property type="evidence" value="ECO:0007669"/>
    <property type="project" value="InterPro"/>
</dbReference>
<protein>
    <submittedName>
        <fullName evidence="3">Glycosyltransferase family 4 protein</fullName>
    </submittedName>
</protein>
<reference evidence="3" key="1">
    <citation type="submission" date="2023-01" db="EMBL/GenBank/DDBJ databases">
        <title>Comparative genomic analysis of cold water coral derived Sulfitobacter faviae: insights into their metabolism and habitat adaptation.</title>
        <authorList>
            <person name="Guo Y."/>
            <person name="Lin S."/>
            <person name="Huang Z."/>
            <person name="Tang K."/>
            <person name="Wang X."/>
        </authorList>
    </citation>
    <scope>NUCLEOTIDE SEQUENCE</scope>
    <source>
        <strain evidence="3">SCSIO W_1865</strain>
    </source>
</reference>
<name>A0AAX3LS98_9RHOB</name>
<dbReference type="Gene3D" id="3.40.50.2000">
    <property type="entry name" value="Glycogen Phosphorylase B"/>
    <property type="match status" value="2"/>
</dbReference>
<dbReference type="SUPFAM" id="SSF53756">
    <property type="entry name" value="UDP-Glycosyltransferase/glycogen phosphorylase"/>
    <property type="match status" value="1"/>
</dbReference>
<feature type="domain" description="Glycosyl transferase family 1" evidence="1">
    <location>
        <begin position="202"/>
        <end position="350"/>
    </location>
</feature>
<organism evidence="3 4">
    <name type="scientific">Sulfitobacter faviae</name>
    <dbReference type="NCBI Taxonomy" id="1775881"/>
    <lineage>
        <taxon>Bacteria</taxon>
        <taxon>Pseudomonadati</taxon>
        <taxon>Pseudomonadota</taxon>
        <taxon>Alphaproteobacteria</taxon>
        <taxon>Rhodobacterales</taxon>
        <taxon>Roseobacteraceae</taxon>
        <taxon>Sulfitobacter</taxon>
    </lineage>
</organism>
<evidence type="ECO:0000259" key="1">
    <source>
        <dbReference type="Pfam" id="PF00534"/>
    </source>
</evidence>
<dbReference type="AlphaFoldDB" id="A0AAX3LS98"/>
<dbReference type="InterPro" id="IPR001296">
    <property type="entry name" value="Glyco_trans_1"/>
</dbReference>
<proteinExistence type="predicted"/>
<dbReference type="Pfam" id="PF00534">
    <property type="entry name" value="Glycos_transf_1"/>
    <property type="match status" value="1"/>
</dbReference>
<dbReference type="InterPro" id="IPR028098">
    <property type="entry name" value="Glyco_trans_4-like_N"/>
</dbReference>
<dbReference type="Pfam" id="PF13439">
    <property type="entry name" value="Glyco_transf_4"/>
    <property type="match status" value="1"/>
</dbReference>
<dbReference type="EMBL" id="CP116423">
    <property type="protein sequence ID" value="WCE71619.1"/>
    <property type="molecule type" value="Genomic_DNA"/>
</dbReference>
<evidence type="ECO:0000259" key="2">
    <source>
        <dbReference type="Pfam" id="PF13439"/>
    </source>
</evidence>
<dbReference type="CDD" id="cd03801">
    <property type="entry name" value="GT4_PimA-like"/>
    <property type="match status" value="1"/>
</dbReference>
<accession>A0AAX3LS98</accession>
<feature type="domain" description="Glycosyltransferase subfamily 4-like N-terminal" evidence="2">
    <location>
        <begin position="23"/>
        <end position="186"/>
    </location>
</feature>
<sequence>MTFKQDPILVFVYQTNPFVEGQGGGVRYVRQLASAIAEKGSQLVFFGAGGKAETRGNIRYIPVAKSADKTLLFMLKCAWARWRYIGSQDAVVHVHRLYFALPFLGRSIKCLATLHGRTFTVFPERFGPALSRIVFPLFKAIEGWLLSRVDRIVAVSTDVHDQFQTRHGDRVLSSEIRIIPSMVDLSAFMPKDSSYFTDRLGNHPVCLFVGRLAAVKNLPLLLEAWNIVARRNSNARLAIVGDGELRDHLESWVASMDSAPSVAMLGQVPPSAISDAISGAKVLLLTSHHEASPTVVKEALSCGIPVVSTPVGDVTSVIDDGRTGRIVVPDANKLAEAITEVLGWGSTKEEIATAAHGTLEWCSPSRVADTYLAIYEELGFTPTPRLKN</sequence>
<gene>
    <name evidence="3" type="ORF">PL336_07245</name>
</gene>
<dbReference type="InterPro" id="IPR050194">
    <property type="entry name" value="Glycosyltransferase_grp1"/>
</dbReference>
<dbReference type="PANTHER" id="PTHR45947">
    <property type="entry name" value="SULFOQUINOVOSYL TRANSFERASE SQD2"/>
    <property type="match status" value="1"/>
</dbReference>
<dbReference type="Proteomes" id="UP001210770">
    <property type="component" value="Chromosome"/>
</dbReference>
<dbReference type="RefSeq" id="WP_271689771.1">
    <property type="nucleotide sequence ID" value="NZ_CP116423.1"/>
</dbReference>
<evidence type="ECO:0000313" key="4">
    <source>
        <dbReference type="Proteomes" id="UP001210770"/>
    </source>
</evidence>
<evidence type="ECO:0000313" key="3">
    <source>
        <dbReference type="EMBL" id="WCE71619.1"/>
    </source>
</evidence>
<dbReference type="PANTHER" id="PTHR45947:SF3">
    <property type="entry name" value="SULFOQUINOVOSYL TRANSFERASE SQD2"/>
    <property type="match status" value="1"/>
</dbReference>